<gene>
    <name evidence="1" type="ORF">GCM10011320_39020</name>
</gene>
<reference evidence="1" key="1">
    <citation type="journal article" date="2014" name="Int. J. Syst. Evol. Microbiol.">
        <title>Complete genome sequence of Corynebacterium casei LMG S-19264T (=DSM 44701T), isolated from a smear-ripened cheese.</title>
        <authorList>
            <consortium name="US DOE Joint Genome Institute (JGI-PGF)"/>
            <person name="Walter F."/>
            <person name="Albersmeier A."/>
            <person name="Kalinowski J."/>
            <person name="Ruckert C."/>
        </authorList>
    </citation>
    <scope>NUCLEOTIDE SEQUENCE</scope>
    <source>
        <strain evidence="1">CGMCC 1.3617</strain>
    </source>
</reference>
<name>A0A917KU58_9PROT</name>
<proteinExistence type="predicted"/>
<dbReference type="Proteomes" id="UP000661507">
    <property type="component" value="Unassembled WGS sequence"/>
</dbReference>
<keyword evidence="2" id="KW-1185">Reference proteome</keyword>
<sequence>MNEATGIADHWGTGDVHALIVAALKKAGKPLDGLTVENLAPIDHYHARGFTATVELIRHDRCRGSQTDG</sequence>
<reference evidence="1" key="2">
    <citation type="submission" date="2020-09" db="EMBL/GenBank/DDBJ databases">
        <authorList>
            <person name="Sun Q."/>
            <person name="Zhou Y."/>
        </authorList>
    </citation>
    <scope>NUCLEOTIDE SEQUENCE</scope>
    <source>
        <strain evidence="1">CGMCC 1.3617</strain>
    </source>
</reference>
<accession>A0A917KU58</accession>
<comment type="caution">
    <text evidence="1">The sequence shown here is derived from an EMBL/GenBank/DDBJ whole genome shotgun (WGS) entry which is preliminary data.</text>
</comment>
<organism evidence="1 2">
    <name type="scientific">Neoroseomonas lacus</name>
    <dbReference type="NCBI Taxonomy" id="287609"/>
    <lineage>
        <taxon>Bacteria</taxon>
        <taxon>Pseudomonadati</taxon>
        <taxon>Pseudomonadota</taxon>
        <taxon>Alphaproteobacteria</taxon>
        <taxon>Acetobacterales</taxon>
        <taxon>Acetobacteraceae</taxon>
        <taxon>Neoroseomonas</taxon>
    </lineage>
</organism>
<dbReference type="RefSeq" id="WP_188969788.1">
    <property type="nucleotide sequence ID" value="NZ_BMKW01000010.1"/>
</dbReference>
<protein>
    <submittedName>
        <fullName evidence="1">Uncharacterized protein</fullName>
    </submittedName>
</protein>
<dbReference type="EMBL" id="BMKW01000010">
    <property type="protein sequence ID" value="GGJ27931.1"/>
    <property type="molecule type" value="Genomic_DNA"/>
</dbReference>
<dbReference type="AlphaFoldDB" id="A0A917KU58"/>
<evidence type="ECO:0000313" key="1">
    <source>
        <dbReference type="EMBL" id="GGJ27931.1"/>
    </source>
</evidence>
<evidence type="ECO:0000313" key="2">
    <source>
        <dbReference type="Proteomes" id="UP000661507"/>
    </source>
</evidence>